<dbReference type="InterPro" id="IPR017735">
    <property type="entry name" value="T6SS_FHA"/>
</dbReference>
<dbReference type="RefSeq" id="WP_005299988.1">
    <property type="nucleotide sequence ID" value="NZ_JDWD01000058.1"/>
</dbReference>
<name>K1KBE6_9GAMM</name>
<reference evidence="3 4" key="1">
    <citation type="submission" date="2012-06" db="EMBL/GenBank/DDBJ databases">
        <title>The Genome Sequence of Aeromonas hydrophila SSU.</title>
        <authorList>
            <consortium name="The Broad Institute Genome Sequencing Platform"/>
            <person name="Earl A."/>
            <person name="Ward D."/>
            <person name="Feldgarden M."/>
            <person name="Gevers D."/>
            <person name="Chopra A."/>
            <person name="Walker B."/>
            <person name="Young S.K."/>
            <person name="Zeng Q."/>
            <person name="Gargeya S."/>
            <person name="Fitzgerald M."/>
            <person name="Haas B."/>
            <person name="Abouelleil A."/>
            <person name="Alvarado L."/>
            <person name="Arachchi H.M."/>
            <person name="Berlin A.M."/>
            <person name="Chapman S.B."/>
            <person name="Goldberg J."/>
            <person name="Griggs A."/>
            <person name="Gujja S."/>
            <person name="Hansen M."/>
            <person name="Howarth C."/>
            <person name="Imamovic A."/>
            <person name="Larimer J."/>
            <person name="McCowan C."/>
            <person name="Montmayeur A."/>
            <person name="Murphy C."/>
            <person name="Neiman D."/>
            <person name="Pearson M."/>
            <person name="Priest M."/>
            <person name="Roberts A."/>
            <person name="Saif S."/>
            <person name="Shea T."/>
            <person name="Sisk P."/>
            <person name="Sykes S."/>
            <person name="Wortman J."/>
            <person name="Nusbaum C."/>
            <person name="Birren B."/>
        </authorList>
    </citation>
    <scope>NUCLEOTIDE SEQUENCE [LARGE SCALE GENOMIC DNA]</scope>
    <source>
        <strain evidence="3 4">SSU</strain>
    </source>
</reference>
<accession>K1KBE6</accession>
<dbReference type="NCBIfam" id="TIGR03354">
    <property type="entry name" value="VI_FHA"/>
    <property type="match status" value="1"/>
</dbReference>
<dbReference type="Proteomes" id="UP000005149">
    <property type="component" value="Unassembled WGS sequence"/>
</dbReference>
<feature type="domain" description="Type VI secretion system FHA" evidence="2">
    <location>
        <begin position="245"/>
        <end position="417"/>
    </location>
</feature>
<dbReference type="InterPro" id="IPR008984">
    <property type="entry name" value="SMAD_FHA_dom_sf"/>
</dbReference>
<dbReference type="AlphaFoldDB" id="K1KBE6"/>
<dbReference type="EMBL" id="AGWR01000009">
    <property type="protein sequence ID" value="EKB29019.1"/>
    <property type="molecule type" value="Genomic_DNA"/>
</dbReference>
<dbReference type="SUPFAM" id="SSF49879">
    <property type="entry name" value="SMAD/FHA domain"/>
    <property type="match status" value="1"/>
</dbReference>
<comment type="caution">
    <text evidence="3">The sequence shown here is derived from an EMBL/GenBank/DDBJ whole genome shotgun (WGS) entry which is preliminary data.</text>
</comment>
<dbReference type="Pfam" id="PF20232">
    <property type="entry name" value="T6SS_FHA_C"/>
    <property type="match status" value="1"/>
</dbReference>
<dbReference type="Gene3D" id="2.60.200.20">
    <property type="match status" value="1"/>
</dbReference>
<dbReference type="CDD" id="cd00060">
    <property type="entry name" value="FHA"/>
    <property type="match status" value="1"/>
</dbReference>
<organism evidence="3 4">
    <name type="scientific">Aeromonas dhakensis</name>
    <dbReference type="NCBI Taxonomy" id="196024"/>
    <lineage>
        <taxon>Bacteria</taxon>
        <taxon>Pseudomonadati</taxon>
        <taxon>Pseudomonadota</taxon>
        <taxon>Gammaproteobacteria</taxon>
        <taxon>Aeromonadales</taxon>
        <taxon>Aeromonadaceae</taxon>
        <taxon>Aeromonas</taxon>
    </lineage>
</organism>
<keyword evidence="4" id="KW-1185">Reference proteome</keyword>
<dbReference type="PATRIC" id="fig|1073377.4.peg.957"/>
<evidence type="ECO:0000256" key="1">
    <source>
        <dbReference type="SAM" id="MobiDB-lite"/>
    </source>
</evidence>
<evidence type="ECO:0000313" key="3">
    <source>
        <dbReference type="EMBL" id="EKB29019.1"/>
    </source>
</evidence>
<dbReference type="InterPro" id="IPR046883">
    <property type="entry name" value="T6SS_FHA_C"/>
</dbReference>
<sequence length="426" mass="47280">MDDFNQQLSLVVLNSEQLDGSQQVQYRFDEMGGTLGASEQDDWQLRDRLGAVLPAHARIELNDGRFCLCDLSGQTYINGATSPIGRARKVHLEQGDELIVGPFRLRTYLGAITPEQSLQQVLGNRATEQLDEWLTGDEPTARTDDPRTLAADPLLALQQERRTPNSLMDGLPTAGVPTDGPLADSRLQASPRSQPDVDVSPLAPFSAVENTMNQEFLDMPSIENHPDYQLSLDGVDHVALTPLMRGLGQPLQLQDTQQAHDMLEEMGKTVRAMVEGLLQLQTEQAALADKHLRPIEDNPLRLGLDYDETLAVLFAEQKSPVHLSAPAAVAESLHNVRIHHVANQQAIGAALDSILQAFSPEALIGRFEQYRRSGASGMADEGWAWNMYQHYYRELTSARQQGFDKLFHQVYAQAYDQAVRQQQGLI</sequence>
<gene>
    <name evidence="3" type="ORF">HMPREF1171_00935</name>
</gene>
<feature type="region of interest" description="Disordered" evidence="1">
    <location>
        <begin position="158"/>
        <end position="199"/>
    </location>
</feature>
<protein>
    <submittedName>
        <fullName evidence="3">Type VI secretion system FHA domain-containing protein</fullName>
    </submittedName>
</protein>
<evidence type="ECO:0000259" key="2">
    <source>
        <dbReference type="Pfam" id="PF20232"/>
    </source>
</evidence>
<evidence type="ECO:0000313" key="4">
    <source>
        <dbReference type="Proteomes" id="UP000005149"/>
    </source>
</evidence>
<proteinExistence type="predicted"/>
<dbReference type="HOGENOM" id="CLU_051329_1_0_6"/>